<comment type="caution">
    <text evidence="2">The sequence shown here is derived from an EMBL/GenBank/DDBJ whole genome shotgun (WGS) entry which is preliminary data.</text>
</comment>
<dbReference type="OrthoDB" id="10486879at2759"/>
<sequence length="79" mass="8653">MMGSNPMVICPMVICPMVICPMVICATHAGRQDEQGGDSGQLEHDDRLSLSEILDKVDFIRISTITDYGGMAVDEHDEL</sequence>
<name>A0A9Q0E5H8_9TELE</name>
<dbReference type="AlphaFoldDB" id="A0A9Q0E5H8"/>
<evidence type="ECO:0000256" key="1">
    <source>
        <dbReference type="SAM" id="SignalP"/>
    </source>
</evidence>
<keyword evidence="1" id="KW-0732">Signal</keyword>
<evidence type="ECO:0000313" key="3">
    <source>
        <dbReference type="Proteomes" id="UP001148018"/>
    </source>
</evidence>
<proteinExistence type="predicted"/>
<feature type="chain" id="PRO_5040351200" evidence="1">
    <location>
        <begin position="30"/>
        <end position="79"/>
    </location>
</feature>
<dbReference type="EMBL" id="JANIIK010000047">
    <property type="protein sequence ID" value="KAJ3600389.1"/>
    <property type="molecule type" value="Genomic_DNA"/>
</dbReference>
<dbReference type="Proteomes" id="UP001148018">
    <property type="component" value="Unassembled WGS sequence"/>
</dbReference>
<protein>
    <submittedName>
        <fullName evidence="2">Uncharacterized protein</fullName>
    </submittedName>
</protein>
<evidence type="ECO:0000313" key="2">
    <source>
        <dbReference type="EMBL" id="KAJ3600389.1"/>
    </source>
</evidence>
<reference evidence="2" key="1">
    <citation type="submission" date="2022-07" db="EMBL/GenBank/DDBJ databases">
        <title>Chromosome-level genome of Muraenolepis orangiensis.</title>
        <authorList>
            <person name="Kim J."/>
        </authorList>
    </citation>
    <scope>NUCLEOTIDE SEQUENCE</scope>
    <source>
        <strain evidence="2">KU_S4_2022</strain>
        <tissue evidence="2">Muscle</tissue>
    </source>
</reference>
<gene>
    <name evidence="2" type="ORF">NHX12_031374</name>
</gene>
<organism evidence="2 3">
    <name type="scientific">Muraenolepis orangiensis</name>
    <name type="common">Patagonian moray cod</name>
    <dbReference type="NCBI Taxonomy" id="630683"/>
    <lineage>
        <taxon>Eukaryota</taxon>
        <taxon>Metazoa</taxon>
        <taxon>Chordata</taxon>
        <taxon>Craniata</taxon>
        <taxon>Vertebrata</taxon>
        <taxon>Euteleostomi</taxon>
        <taxon>Actinopterygii</taxon>
        <taxon>Neopterygii</taxon>
        <taxon>Teleostei</taxon>
        <taxon>Neoteleostei</taxon>
        <taxon>Acanthomorphata</taxon>
        <taxon>Zeiogadaria</taxon>
        <taxon>Gadariae</taxon>
        <taxon>Gadiformes</taxon>
        <taxon>Muraenolepidoidei</taxon>
        <taxon>Muraenolepididae</taxon>
        <taxon>Muraenolepis</taxon>
    </lineage>
</organism>
<keyword evidence="3" id="KW-1185">Reference proteome</keyword>
<feature type="signal peptide" evidence="1">
    <location>
        <begin position="1"/>
        <end position="29"/>
    </location>
</feature>
<accession>A0A9Q0E5H8</accession>